<dbReference type="PIRSF" id="PIRSF028757">
    <property type="entry name" value="LD-carboxypeptidase"/>
    <property type="match status" value="1"/>
</dbReference>
<dbReference type="InterPro" id="IPR029062">
    <property type="entry name" value="Class_I_gatase-like"/>
</dbReference>
<dbReference type="InterPro" id="IPR040921">
    <property type="entry name" value="Peptidase_S66C"/>
</dbReference>
<dbReference type="Pfam" id="PF17676">
    <property type="entry name" value="Peptidase_S66C"/>
    <property type="match status" value="1"/>
</dbReference>
<dbReference type="Gene3D" id="3.50.30.60">
    <property type="entry name" value="LD-carboxypeptidase A C-terminal domain-like"/>
    <property type="match status" value="1"/>
</dbReference>
<feature type="active site" description="Nucleophile" evidence="3">
    <location>
        <position position="108"/>
    </location>
</feature>
<dbReference type="EMBL" id="CP051205">
    <property type="protein sequence ID" value="QJB31947.1"/>
    <property type="molecule type" value="Genomic_DNA"/>
</dbReference>
<dbReference type="InterPro" id="IPR027478">
    <property type="entry name" value="LdcA_N"/>
</dbReference>
<dbReference type="KEGG" id="coy:HF329_11655"/>
<dbReference type="Gene3D" id="3.40.50.10740">
    <property type="entry name" value="Class I glutamine amidotransferase-like"/>
    <property type="match status" value="1"/>
</dbReference>
<name>A0AAE6ZHC8_9BACT</name>
<reference evidence="7" key="1">
    <citation type="submission" date="2020-04" db="EMBL/GenBank/DDBJ databases">
        <authorList>
            <person name="Kittiwongwattana C."/>
        </authorList>
    </citation>
    <scope>NUCLEOTIDE SEQUENCE [LARGE SCALE GENOMIC DNA]</scope>
    <source>
        <strain evidence="7">1310</strain>
    </source>
</reference>
<dbReference type="PANTHER" id="PTHR30237:SF6">
    <property type="entry name" value="CARBOXYPEPTIDASE YOCD-RELATED"/>
    <property type="match status" value="1"/>
</dbReference>
<gene>
    <name evidence="6" type="ORF">HF329_11655</name>
</gene>
<dbReference type="InterPro" id="IPR040449">
    <property type="entry name" value="Peptidase_S66_N"/>
</dbReference>
<evidence type="ECO:0000259" key="4">
    <source>
        <dbReference type="Pfam" id="PF02016"/>
    </source>
</evidence>
<organism evidence="6 7">
    <name type="scientific">Chitinophaga oryzae</name>
    <dbReference type="NCBI Taxonomy" id="2725414"/>
    <lineage>
        <taxon>Bacteria</taxon>
        <taxon>Pseudomonadati</taxon>
        <taxon>Bacteroidota</taxon>
        <taxon>Chitinophagia</taxon>
        <taxon>Chitinophagales</taxon>
        <taxon>Chitinophagaceae</taxon>
        <taxon>Chitinophaga</taxon>
    </lineage>
</organism>
<feature type="active site" description="Charge relay system" evidence="3">
    <location>
        <position position="220"/>
    </location>
</feature>
<dbReference type="Pfam" id="PF02016">
    <property type="entry name" value="Peptidase_S66"/>
    <property type="match status" value="1"/>
</dbReference>
<evidence type="ECO:0000259" key="5">
    <source>
        <dbReference type="Pfam" id="PF17676"/>
    </source>
</evidence>
<dbReference type="RefSeq" id="WP_168804203.1">
    <property type="nucleotide sequence ID" value="NZ_CP051205.1"/>
</dbReference>
<dbReference type="InterPro" id="IPR003507">
    <property type="entry name" value="S66_fam"/>
</dbReference>
<dbReference type="AlphaFoldDB" id="A0AAE6ZHC8"/>
<feature type="domain" description="LD-carboxypeptidase C-terminal" evidence="5">
    <location>
        <begin position="190"/>
        <end position="304"/>
    </location>
</feature>
<feature type="domain" description="LD-carboxypeptidase N-terminal" evidence="4">
    <location>
        <begin position="15"/>
        <end position="128"/>
    </location>
</feature>
<comment type="similarity">
    <text evidence="1">Belongs to the peptidase S66 family.</text>
</comment>
<sequence>MKTIYPDILKTGDKIAVVAISEGMYALPGPLVRKAVQELETYGLKVSLPGSGPSNSIGERLTALHAVFADPEVKAVLIGLGGVSAIEILPYIDFHLIRENPKIICGFSDATIILQAIYAKTGLTTWYGPMLFSFAANADKSYTREAFQQALFSRSSFGIKPASGWSNYDELDNRRKNHGFHVLRAGHAHGILVGGHVPSMNLLQGTSYLPSLREAVLFIEICGRYGKDTAGKFMQYLNGLLLQQDAHQLQGLLIGRFYYQADVSYDNLHEMLLSHPLLQHIPIIANVDFGHTTPMATLPIGGRVIISQDTVTVEAR</sequence>
<dbReference type="SUPFAM" id="SSF52317">
    <property type="entry name" value="Class I glutamine amidotransferase-like"/>
    <property type="match status" value="1"/>
</dbReference>
<dbReference type="SUPFAM" id="SSF141986">
    <property type="entry name" value="LD-carboxypeptidase A C-terminal domain-like"/>
    <property type="match status" value="1"/>
</dbReference>
<evidence type="ECO:0000313" key="6">
    <source>
        <dbReference type="EMBL" id="QJB31947.1"/>
    </source>
</evidence>
<protein>
    <submittedName>
        <fullName evidence="6">LD-carboxypeptidase</fullName>
    </submittedName>
</protein>
<dbReference type="GO" id="GO:0016787">
    <property type="term" value="F:hydrolase activity"/>
    <property type="evidence" value="ECO:0007669"/>
    <property type="project" value="UniProtKB-KW"/>
</dbReference>
<dbReference type="Proteomes" id="UP000502421">
    <property type="component" value="Chromosome"/>
</dbReference>
<keyword evidence="2" id="KW-0378">Hydrolase</keyword>
<proteinExistence type="inferred from homology"/>
<dbReference type="PANTHER" id="PTHR30237">
    <property type="entry name" value="MURAMOYLTETRAPEPTIDE CARBOXYPEPTIDASE"/>
    <property type="match status" value="1"/>
</dbReference>
<evidence type="ECO:0000313" key="7">
    <source>
        <dbReference type="Proteomes" id="UP000502421"/>
    </source>
</evidence>
<dbReference type="CDD" id="cd07062">
    <property type="entry name" value="Peptidase_S66_mccF_like"/>
    <property type="match status" value="1"/>
</dbReference>
<accession>A0AAE6ZHC8</accession>
<evidence type="ECO:0000256" key="2">
    <source>
        <dbReference type="ARBA" id="ARBA00022801"/>
    </source>
</evidence>
<evidence type="ECO:0000256" key="1">
    <source>
        <dbReference type="ARBA" id="ARBA00010233"/>
    </source>
</evidence>
<evidence type="ECO:0000256" key="3">
    <source>
        <dbReference type="PIRSR" id="PIRSR028757-1"/>
    </source>
</evidence>
<feature type="active site" description="Charge relay system" evidence="3">
    <location>
        <position position="291"/>
    </location>
</feature>
<dbReference type="InterPro" id="IPR027461">
    <property type="entry name" value="Carboxypeptidase_A_C_sf"/>
</dbReference>